<accession>A0A5N6TZI7</accession>
<sequence length="308" mass="33924">MPNRPDKRDYITLASSLLNFRPEPIIGVSADQIDQKAYPASWGTGYLPGEFGAWRAHMNVMQRIVQDRISTAFVMEDDADWDVNLKEQLRGFATASQAIQGVSGASHSPYGNDWDLLWIGHCGIQFKAGPVHVTTDDISVVPVSHLPVYWRAYPAGAENTTRLVARAEEGVCSLGYAVTYRGAQKLLSALSLTPEESAQFDESLNRLCRKGWLSCIAPFPSLIGLWKPAGPKSRESDIHSEDGYTERETPIGTVYSTMYNARQLLAGESMVHASLDDAVVRELDPSEFRVPDGMVKILDDAGLHEIAV</sequence>
<dbReference type="InterPro" id="IPR002654">
    <property type="entry name" value="Glyco_trans_25"/>
</dbReference>
<gene>
    <name evidence="4" type="ORF">BDV25DRAFT_152226</name>
</gene>
<keyword evidence="2" id="KW-0328">Glycosyltransferase</keyword>
<dbReference type="GO" id="GO:0016740">
    <property type="term" value="F:transferase activity"/>
    <property type="evidence" value="ECO:0007669"/>
    <property type="project" value="UniProtKB-KW"/>
</dbReference>
<evidence type="ECO:0008006" key="6">
    <source>
        <dbReference type="Google" id="ProtNLM"/>
    </source>
</evidence>
<proteinExistence type="inferred from homology"/>
<evidence type="ECO:0000256" key="1">
    <source>
        <dbReference type="ARBA" id="ARBA00006721"/>
    </source>
</evidence>
<dbReference type="AlphaFoldDB" id="A0A5N6TZI7"/>
<organism evidence="4 5">
    <name type="scientific">Aspergillus avenaceus</name>
    <dbReference type="NCBI Taxonomy" id="36643"/>
    <lineage>
        <taxon>Eukaryota</taxon>
        <taxon>Fungi</taxon>
        <taxon>Dikarya</taxon>
        <taxon>Ascomycota</taxon>
        <taxon>Pezizomycotina</taxon>
        <taxon>Eurotiomycetes</taxon>
        <taxon>Eurotiomycetidae</taxon>
        <taxon>Eurotiales</taxon>
        <taxon>Aspergillaceae</taxon>
        <taxon>Aspergillus</taxon>
        <taxon>Aspergillus subgen. Circumdati</taxon>
    </lineage>
</organism>
<evidence type="ECO:0000313" key="4">
    <source>
        <dbReference type="EMBL" id="KAE8151735.1"/>
    </source>
</evidence>
<evidence type="ECO:0000256" key="3">
    <source>
        <dbReference type="ARBA" id="ARBA00022679"/>
    </source>
</evidence>
<keyword evidence="5" id="KW-1185">Reference proteome</keyword>
<comment type="similarity">
    <text evidence="1">Belongs to the glycosyltransferase 25 family.</text>
</comment>
<dbReference type="PANTHER" id="PTHR10730:SF53">
    <property type="entry name" value="GLYCOSYLTRANSFERASE 25 FAMILY MEMBER"/>
    <property type="match status" value="1"/>
</dbReference>
<dbReference type="OrthoDB" id="47375at2759"/>
<dbReference type="InterPro" id="IPR050757">
    <property type="entry name" value="Collagen_mod_GT25"/>
</dbReference>
<protein>
    <recommendedName>
        <fullName evidence="6">Glycosyltransferase family 25 protein</fullName>
    </recommendedName>
</protein>
<dbReference type="PANTHER" id="PTHR10730">
    <property type="entry name" value="PROCOLLAGEN-LYSINE,2-OXOGLUTARATE 5-DIOXYGENASE/GLYCOSYLTRANSFERASE 25 FAMILY MEMBER"/>
    <property type="match status" value="1"/>
</dbReference>
<keyword evidence="3" id="KW-0808">Transferase</keyword>
<evidence type="ECO:0000256" key="2">
    <source>
        <dbReference type="ARBA" id="ARBA00022676"/>
    </source>
</evidence>
<dbReference type="EMBL" id="ML742065">
    <property type="protein sequence ID" value="KAE8151735.1"/>
    <property type="molecule type" value="Genomic_DNA"/>
</dbReference>
<evidence type="ECO:0000313" key="5">
    <source>
        <dbReference type="Proteomes" id="UP000325780"/>
    </source>
</evidence>
<dbReference type="Proteomes" id="UP000325780">
    <property type="component" value="Unassembled WGS sequence"/>
</dbReference>
<dbReference type="CDD" id="cd06532">
    <property type="entry name" value="Glyco_transf_25"/>
    <property type="match status" value="1"/>
</dbReference>
<name>A0A5N6TZI7_ASPAV</name>
<reference evidence="4 5" key="1">
    <citation type="submission" date="2019-04" db="EMBL/GenBank/DDBJ databases">
        <title>Friends and foes A comparative genomics study of 23 Aspergillus species from section Flavi.</title>
        <authorList>
            <consortium name="DOE Joint Genome Institute"/>
            <person name="Kjaerbolling I."/>
            <person name="Vesth T."/>
            <person name="Frisvad J.C."/>
            <person name="Nybo J.L."/>
            <person name="Theobald S."/>
            <person name="Kildgaard S."/>
            <person name="Isbrandt T."/>
            <person name="Kuo A."/>
            <person name="Sato A."/>
            <person name="Lyhne E.K."/>
            <person name="Kogle M.E."/>
            <person name="Wiebenga A."/>
            <person name="Kun R.S."/>
            <person name="Lubbers R.J."/>
            <person name="Makela M.R."/>
            <person name="Barry K."/>
            <person name="Chovatia M."/>
            <person name="Clum A."/>
            <person name="Daum C."/>
            <person name="Haridas S."/>
            <person name="He G."/>
            <person name="LaButti K."/>
            <person name="Lipzen A."/>
            <person name="Mondo S."/>
            <person name="Riley R."/>
            <person name="Salamov A."/>
            <person name="Simmons B.A."/>
            <person name="Magnuson J.K."/>
            <person name="Henrissat B."/>
            <person name="Mortensen U.H."/>
            <person name="Larsen T.O."/>
            <person name="Devries R.P."/>
            <person name="Grigoriev I.V."/>
            <person name="Machida M."/>
            <person name="Baker S.E."/>
            <person name="Andersen M.R."/>
        </authorList>
    </citation>
    <scope>NUCLEOTIDE SEQUENCE [LARGE SCALE GENOMIC DNA]</scope>
    <source>
        <strain evidence="4 5">IBT 18842</strain>
    </source>
</reference>